<dbReference type="SMART" id="SM00288">
    <property type="entry name" value="VHS"/>
    <property type="match status" value="1"/>
</dbReference>
<dbReference type="GO" id="GO:0007165">
    <property type="term" value="P:signal transduction"/>
    <property type="evidence" value="ECO:0007669"/>
    <property type="project" value="TreeGrafter"/>
</dbReference>
<dbReference type="InterPro" id="IPR008942">
    <property type="entry name" value="ENTH_VHS"/>
</dbReference>
<name>A0A8E0RQW2_9TREM</name>
<dbReference type="SUPFAM" id="SSF48464">
    <property type="entry name" value="ENTH/VHS domain"/>
    <property type="match status" value="1"/>
</dbReference>
<feature type="non-terminal residue" evidence="2">
    <location>
        <position position="1"/>
    </location>
</feature>
<evidence type="ECO:0000313" key="3">
    <source>
        <dbReference type="Proteomes" id="UP000728185"/>
    </source>
</evidence>
<dbReference type="GO" id="GO:0043130">
    <property type="term" value="F:ubiquitin binding"/>
    <property type="evidence" value="ECO:0007669"/>
    <property type="project" value="InterPro"/>
</dbReference>
<reference evidence="2" key="1">
    <citation type="submission" date="2019-05" db="EMBL/GenBank/DDBJ databases">
        <title>Annotation for the trematode Fasciolopsis buski.</title>
        <authorList>
            <person name="Choi Y.-J."/>
        </authorList>
    </citation>
    <scope>NUCLEOTIDE SEQUENCE</scope>
    <source>
        <strain evidence="2">HT</strain>
        <tissue evidence="2">Whole worm</tissue>
    </source>
</reference>
<dbReference type="GO" id="GO:0030276">
    <property type="term" value="F:clathrin binding"/>
    <property type="evidence" value="ECO:0007669"/>
    <property type="project" value="TreeGrafter"/>
</dbReference>
<keyword evidence="3" id="KW-1185">Reference proteome</keyword>
<dbReference type="Proteomes" id="UP000728185">
    <property type="component" value="Unassembled WGS sequence"/>
</dbReference>
<dbReference type="Gene3D" id="1.25.40.90">
    <property type="match status" value="1"/>
</dbReference>
<dbReference type="InterPro" id="IPR002014">
    <property type="entry name" value="VHS_dom"/>
</dbReference>
<dbReference type="PROSITE" id="PS50179">
    <property type="entry name" value="VHS"/>
    <property type="match status" value="1"/>
</dbReference>
<protein>
    <recommendedName>
        <fullName evidence="1">VHS domain-containing protein</fullName>
    </recommendedName>
</protein>
<dbReference type="PANTHER" id="PTHR13856">
    <property type="entry name" value="VHS DOMAIN CONTAINING PROTEIN FAMILY"/>
    <property type="match status" value="1"/>
</dbReference>
<dbReference type="GO" id="GO:0005768">
    <property type="term" value="C:endosome"/>
    <property type="evidence" value="ECO:0007669"/>
    <property type="project" value="TreeGrafter"/>
</dbReference>
<dbReference type="Pfam" id="PF00790">
    <property type="entry name" value="VHS"/>
    <property type="match status" value="1"/>
</dbReference>
<dbReference type="EMBL" id="LUCM01010276">
    <property type="protein sequence ID" value="KAA0185706.1"/>
    <property type="molecule type" value="Genomic_DNA"/>
</dbReference>
<dbReference type="PANTHER" id="PTHR13856:SF137">
    <property type="entry name" value="GH05942P"/>
    <property type="match status" value="1"/>
</dbReference>
<dbReference type="OrthoDB" id="2018246at2759"/>
<dbReference type="GO" id="GO:0035091">
    <property type="term" value="F:phosphatidylinositol binding"/>
    <property type="evidence" value="ECO:0007669"/>
    <property type="project" value="InterPro"/>
</dbReference>
<evidence type="ECO:0000313" key="2">
    <source>
        <dbReference type="EMBL" id="KAA0185706.1"/>
    </source>
</evidence>
<gene>
    <name evidence="2" type="ORF">FBUS_09114</name>
</gene>
<proteinExistence type="predicted"/>
<sequence>TSLLIPHGISSTALNFALSFPEESTEDFVGPELCQLFFQVSDAINRSPTGPKDAIRAIRRRFTTSLSSNETVAMHTLLLLEHCMINCGYRFHVVVANRDVLRDLTKCFGLTADSNALCQKILSLIQSWAMQFSSHVDLQEFVNTFQELRARGVKFPPPLPKVTSSSSPVCATSHVS</sequence>
<organism evidence="2 3">
    <name type="scientific">Fasciolopsis buskii</name>
    <dbReference type="NCBI Taxonomy" id="27845"/>
    <lineage>
        <taxon>Eukaryota</taxon>
        <taxon>Metazoa</taxon>
        <taxon>Spiralia</taxon>
        <taxon>Lophotrochozoa</taxon>
        <taxon>Platyhelminthes</taxon>
        <taxon>Trematoda</taxon>
        <taxon>Digenea</taxon>
        <taxon>Plagiorchiida</taxon>
        <taxon>Echinostomata</taxon>
        <taxon>Echinostomatoidea</taxon>
        <taxon>Fasciolidae</taxon>
        <taxon>Fasciolopsis</taxon>
    </lineage>
</organism>
<feature type="domain" description="VHS" evidence="1">
    <location>
        <begin position="24"/>
        <end position="156"/>
    </location>
</feature>
<dbReference type="AlphaFoldDB" id="A0A8E0RQW2"/>
<evidence type="ECO:0000259" key="1">
    <source>
        <dbReference type="PROSITE" id="PS50179"/>
    </source>
</evidence>
<accession>A0A8E0RQW2</accession>
<comment type="caution">
    <text evidence="2">The sequence shown here is derived from an EMBL/GenBank/DDBJ whole genome shotgun (WGS) entry which is preliminary data.</text>
</comment>
<dbReference type="GO" id="GO:0016020">
    <property type="term" value="C:membrane"/>
    <property type="evidence" value="ECO:0007669"/>
    <property type="project" value="TreeGrafter"/>
</dbReference>